<dbReference type="Proteomes" id="UP001595629">
    <property type="component" value="Unassembled WGS sequence"/>
</dbReference>
<reference evidence="2" key="1">
    <citation type="journal article" date="2019" name="Int. J. Syst. Evol. Microbiol.">
        <title>The Global Catalogue of Microorganisms (GCM) 10K type strain sequencing project: providing services to taxonomists for standard genome sequencing and annotation.</title>
        <authorList>
            <consortium name="The Broad Institute Genomics Platform"/>
            <consortium name="The Broad Institute Genome Sequencing Center for Infectious Disease"/>
            <person name="Wu L."/>
            <person name="Ma J."/>
        </authorList>
    </citation>
    <scope>NUCLEOTIDE SEQUENCE [LARGE SCALE GENOMIC DNA]</scope>
    <source>
        <strain evidence="2">KCTC 42911</strain>
    </source>
</reference>
<accession>A0ABV7TCS4</accession>
<sequence length="61" mass="6981">MERVAKAPFWVLSKPAERTATRTGPPPRKSAPVFIHDAIMPWQGTTLLYAQMRREAEDQDE</sequence>
<evidence type="ECO:0000313" key="1">
    <source>
        <dbReference type="EMBL" id="MFC3612463.1"/>
    </source>
</evidence>
<keyword evidence="2" id="KW-1185">Reference proteome</keyword>
<dbReference type="RefSeq" id="WP_386733646.1">
    <property type="nucleotide sequence ID" value="NZ_JBHRXI010000001.1"/>
</dbReference>
<organism evidence="1 2">
    <name type="scientific">Lutimaribacter marinistellae</name>
    <dbReference type="NCBI Taxonomy" id="1820329"/>
    <lineage>
        <taxon>Bacteria</taxon>
        <taxon>Pseudomonadati</taxon>
        <taxon>Pseudomonadota</taxon>
        <taxon>Alphaproteobacteria</taxon>
        <taxon>Rhodobacterales</taxon>
        <taxon>Roseobacteraceae</taxon>
        <taxon>Lutimaribacter</taxon>
    </lineage>
</organism>
<proteinExistence type="predicted"/>
<gene>
    <name evidence="1" type="ORF">ACFORG_01710</name>
</gene>
<protein>
    <submittedName>
        <fullName evidence="1">Uncharacterized protein</fullName>
    </submittedName>
</protein>
<comment type="caution">
    <text evidence="1">The sequence shown here is derived from an EMBL/GenBank/DDBJ whole genome shotgun (WGS) entry which is preliminary data.</text>
</comment>
<name>A0ABV7TCS4_9RHOB</name>
<dbReference type="EMBL" id="JBHRXI010000001">
    <property type="protein sequence ID" value="MFC3612463.1"/>
    <property type="molecule type" value="Genomic_DNA"/>
</dbReference>
<evidence type="ECO:0000313" key="2">
    <source>
        <dbReference type="Proteomes" id="UP001595629"/>
    </source>
</evidence>